<dbReference type="GO" id="GO:0016233">
    <property type="term" value="P:telomere capping"/>
    <property type="evidence" value="ECO:0007669"/>
    <property type="project" value="InterPro"/>
</dbReference>
<dbReference type="GO" id="GO:1990879">
    <property type="term" value="C:CST complex"/>
    <property type="evidence" value="ECO:0007669"/>
    <property type="project" value="InterPro"/>
</dbReference>
<dbReference type="OrthoDB" id="5275361at2759"/>
<organism evidence="1 2">
    <name type="scientific">Ascochyta lentis</name>
    <dbReference type="NCBI Taxonomy" id="205686"/>
    <lineage>
        <taxon>Eukaryota</taxon>
        <taxon>Fungi</taxon>
        <taxon>Dikarya</taxon>
        <taxon>Ascomycota</taxon>
        <taxon>Pezizomycotina</taxon>
        <taxon>Dothideomycetes</taxon>
        <taxon>Pleosporomycetidae</taxon>
        <taxon>Pleosporales</taxon>
        <taxon>Pleosporineae</taxon>
        <taxon>Didymellaceae</taxon>
        <taxon>Ascochyta</taxon>
    </lineage>
</organism>
<sequence>MNTASDDMFGPVASNLVFLTDLKTTSQGTKVRFLGCVDEYVVQAATLRLKHNYPAASSAAVANVDVVHVLERIKSHGMEVGTWINVIGYVERRKEKGLFVQAIAVWGAGNIDLNTYEKAVEAKKAAG</sequence>
<proteinExistence type="predicted"/>
<dbReference type="AlphaFoldDB" id="A0A8H7MKW8"/>
<dbReference type="InterPro" id="IPR024222">
    <property type="entry name" value="Ten1_fungal"/>
</dbReference>
<gene>
    <name evidence="1" type="ORF">EKO04_004093</name>
</gene>
<dbReference type="Gene3D" id="2.40.50.140">
    <property type="entry name" value="Nucleic acid-binding proteins"/>
    <property type="match status" value="1"/>
</dbReference>
<reference evidence="1" key="2">
    <citation type="submission" date="2020-09" db="EMBL/GenBank/DDBJ databases">
        <title>Reference genome assembly for Australian Ascochyta lentis isolate Al4.</title>
        <authorList>
            <person name="Lee R.C."/>
            <person name="Farfan-Caceres L.M."/>
            <person name="Debler J.W."/>
            <person name="Williams A.H."/>
            <person name="Henares B.M."/>
        </authorList>
    </citation>
    <scope>NUCLEOTIDE SEQUENCE</scope>
    <source>
        <strain evidence="1">Al4</strain>
    </source>
</reference>
<accession>A0A8H7MKW8</accession>
<dbReference type="InterPro" id="IPR012340">
    <property type="entry name" value="NA-bd_OB-fold"/>
</dbReference>
<name>A0A8H7MKW8_9PLEO</name>
<dbReference type="Pfam" id="PF12658">
    <property type="entry name" value="Ten1"/>
    <property type="match status" value="1"/>
</dbReference>
<protein>
    <recommendedName>
        <fullName evidence="3">CST complex subunit Ten1</fullName>
    </recommendedName>
</protein>
<evidence type="ECO:0000313" key="1">
    <source>
        <dbReference type="EMBL" id="KAF9697687.1"/>
    </source>
</evidence>
<keyword evidence="2" id="KW-1185">Reference proteome</keyword>
<comment type="caution">
    <text evidence="1">The sequence shown here is derived from an EMBL/GenBank/DDBJ whole genome shotgun (WGS) entry which is preliminary data.</text>
</comment>
<dbReference type="EMBL" id="RZGK01000007">
    <property type="protein sequence ID" value="KAF9697687.1"/>
    <property type="molecule type" value="Genomic_DNA"/>
</dbReference>
<evidence type="ECO:0008006" key="3">
    <source>
        <dbReference type="Google" id="ProtNLM"/>
    </source>
</evidence>
<evidence type="ECO:0000313" key="2">
    <source>
        <dbReference type="Proteomes" id="UP000651452"/>
    </source>
</evidence>
<dbReference type="Proteomes" id="UP000651452">
    <property type="component" value="Unassembled WGS sequence"/>
</dbReference>
<dbReference type="GO" id="GO:0043047">
    <property type="term" value="F:single-stranded telomeric DNA binding"/>
    <property type="evidence" value="ECO:0007669"/>
    <property type="project" value="InterPro"/>
</dbReference>
<reference evidence="1" key="1">
    <citation type="submission" date="2018-12" db="EMBL/GenBank/DDBJ databases">
        <authorList>
            <person name="Syme R.A."/>
            <person name="Farfan-Caceres L."/>
            <person name="Lichtenzveig J."/>
        </authorList>
    </citation>
    <scope>NUCLEOTIDE SEQUENCE</scope>
    <source>
        <strain evidence="1">Al4</strain>
    </source>
</reference>